<dbReference type="InterPro" id="IPR005828">
    <property type="entry name" value="MFS_sugar_transport-like"/>
</dbReference>
<feature type="transmembrane region" description="Helical" evidence="10">
    <location>
        <begin position="248"/>
        <end position="269"/>
    </location>
</feature>
<evidence type="ECO:0000256" key="1">
    <source>
        <dbReference type="ARBA" id="ARBA00004141"/>
    </source>
</evidence>
<feature type="transmembrane region" description="Helical" evidence="10">
    <location>
        <begin position="461"/>
        <end position="479"/>
    </location>
</feature>
<comment type="similarity">
    <text evidence="2 9">Belongs to the major facilitator superfamily. Sugar transporter (TC 2.A.1.1) family.</text>
</comment>
<feature type="domain" description="Major facilitator superfamily (MFS) profile" evidence="11">
    <location>
        <begin position="74"/>
        <end position="518"/>
    </location>
</feature>
<evidence type="ECO:0000256" key="5">
    <source>
        <dbReference type="ARBA" id="ARBA00022692"/>
    </source>
</evidence>
<feature type="transmembrane region" description="Helical" evidence="10">
    <location>
        <begin position="332"/>
        <end position="355"/>
    </location>
</feature>
<keyword evidence="7 10" id="KW-0472">Membrane</keyword>
<dbReference type="GO" id="GO:0000023">
    <property type="term" value="P:maltose metabolic process"/>
    <property type="evidence" value="ECO:0007669"/>
    <property type="project" value="UniProtKB-KW"/>
</dbReference>
<dbReference type="PANTHER" id="PTHR48022:SF5">
    <property type="entry name" value="ALPHA-GLUCOSIDES PERMEASE MPH2-RELATED"/>
    <property type="match status" value="1"/>
</dbReference>
<dbReference type="InterPro" id="IPR050360">
    <property type="entry name" value="MFS_Sugar_Transporters"/>
</dbReference>
<dbReference type="Pfam" id="PF00083">
    <property type="entry name" value="Sugar_tr"/>
    <property type="match status" value="1"/>
</dbReference>
<feature type="transmembrane region" description="Helical" evidence="10">
    <location>
        <begin position="175"/>
        <end position="197"/>
    </location>
</feature>
<protein>
    <recommendedName>
        <fullName evidence="11">Major facilitator superfamily (MFS) profile domain-containing protein</fullName>
    </recommendedName>
</protein>
<dbReference type="OrthoDB" id="6612291at2759"/>
<proteinExistence type="inferred from homology"/>
<keyword evidence="8" id="KW-0462">Maltose metabolism</keyword>
<evidence type="ECO:0000256" key="7">
    <source>
        <dbReference type="ARBA" id="ARBA00023136"/>
    </source>
</evidence>
<keyword evidence="6 10" id="KW-1133">Transmembrane helix</keyword>
<gene>
    <name evidence="12" type="ORF">GOMPHAMPRED_005620</name>
</gene>
<keyword evidence="4" id="KW-0762">Sugar transport</keyword>
<evidence type="ECO:0000256" key="3">
    <source>
        <dbReference type="ARBA" id="ARBA00022448"/>
    </source>
</evidence>
<name>A0A8H3FTF0_9LECA</name>
<feature type="transmembrane region" description="Helical" evidence="10">
    <location>
        <begin position="421"/>
        <end position="449"/>
    </location>
</feature>
<dbReference type="GO" id="GO:0016020">
    <property type="term" value="C:membrane"/>
    <property type="evidence" value="ECO:0007669"/>
    <property type="project" value="UniProtKB-SubCell"/>
</dbReference>
<feature type="transmembrane region" description="Helical" evidence="10">
    <location>
        <begin position="491"/>
        <end position="512"/>
    </location>
</feature>
<dbReference type="InterPro" id="IPR005829">
    <property type="entry name" value="Sugar_transporter_CS"/>
</dbReference>
<dbReference type="PROSITE" id="PS00217">
    <property type="entry name" value="SUGAR_TRANSPORT_2"/>
    <property type="match status" value="1"/>
</dbReference>
<evidence type="ECO:0000259" key="11">
    <source>
        <dbReference type="PROSITE" id="PS50850"/>
    </source>
</evidence>
<evidence type="ECO:0000256" key="4">
    <source>
        <dbReference type="ARBA" id="ARBA00022597"/>
    </source>
</evidence>
<evidence type="ECO:0000256" key="8">
    <source>
        <dbReference type="ARBA" id="ARBA00026248"/>
    </source>
</evidence>
<feature type="transmembrane region" description="Helical" evidence="10">
    <location>
        <begin position="370"/>
        <end position="387"/>
    </location>
</feature>
<accession>A0A8H3FTF0</accession>
<dbReference type="Proteomes" id="UP000664169">
    <property type="component" value="Unassembled WGS sequence"/>
</dbReference>
<evidence type="ECO:0000313" key="12">
    <source>
        <dbReference type="EMBL" id="CAF9930319.1"/>
    </source>
</evidence>
<dbReference type="GO" id="GO:0005351">
    <property type="term" value="F:carbohydrate:proton symporter activity"/>
    <property type="evidence" value="ECO:0007669"/>
    <property type="project" value="TreeGrafter"/>
</dbReference>
<dbReference type="InterPro" id="IPR020846">
    <property type="entry name" value="MFS_dom"/>
</dbReference>
<dbReference type="InterPro" id="IPR003663">
    <property type="entry name" value="Sugar/inositol_transpt"/>
</dbReference>
<evidence type="ECO:0000256" key="2">
    <source>
        <dbReference type="ARBA" id="ARBA00010992"/>
    </source>
</evidence>
<feature type="transmembrane region" description="Helical" evidence="10">
    <location>
        <begin position="118"/>
        <end position="139"/>
    </location>
</feature>
<evidence type="ECO:0000313" key="13">
    <source>
        <dbReference type="Proteomes" id="UP000664169"/>
    </source>
</evidence>
<feature type="transmembrane region" description="Helical" evidence="10">
    <location>
        <begin position="394"/>
        <end position="415"/>
    </location>
</feature>
<dbReference type="Gene3D" id="1.20.1250.20">
    <property type="entry name" value="MFS general substrate transporter like domains"/>
    <property type="match status" value="1"/>
</dbReference>
<dbReference type="NCBIfam" id="TIGR00879">
    <property type="entry name" value="SP"/>
    <property type="match status" value="1"/>
</dbReference>
<dbReference type="InterPro" id="IPR036259">
    <property type="entry name" value="MFS_trans_sf"/>
</dbReference>
<dbReference type="EMBL" id="CAJPDQ010000035">
    <property type="protein sequence ID" value="CAF9930319.1"/>
    <property type="molecule type" value="Genomic_DNA"/>
</dbReference>
<dbReference type="PANTHER" id="PTHR48022">
    <property type="entry name" value="PLASTIDIC GLUCOSE TRANSPORTER 4"/>
    <property type="match status" value="1"/>
</dbReference>
<dbReference type="FunFam" id="1.20.1250.20:FF:000254">
    <property type="entry name" value="MAL31p Maltose permease"/>
    <property type="match status" value="1"/>
</dbReference>
<comment type="caution">
    <text evidence="12">The sequence shown here is derived from an EMBL/GenBank/DDBJ whole genome shotgun (WGS) entry which is preliminary data.</text>
</comment>
<dbReference type="PROSITE" id="PS50850">
    <property type="entry name" value="MFS"/>
    <property type="match status" value="1"/>
</dbReference>
<keyword evidence="5 10" id="KW-0812">Transmembrane</keyword>
<keyword evidence="13" id="KW-1185">Reference proteome</keyword>
<dbReference type="AlphaFoldDB" id="A0A8H3FTF0"/>
<comment type="subcellular location">
    <subcellularLocation>
        <location evidence="1">Membrane</location>
        <topology evidence="1">Multi-pass membrane protein</topology>
    </subcellularLocation>
</comment>
<sequence>MDKEILDHANVIEMENLETARPNKVVMDNHVASNMAENLKEYGDINSKALRATQYEHNLGAWQAIKMYPKATAFSMLFSLALIMEGYDTSLLGSFFAYPSFQEKFGDLQPDGTYQLTASWQSGLQAAVQVGEILGLWAAGSIAQRYGYKNTMLLALAIMIGAIFIMFFAQNIGMLFAGEIICGIPWGAFQTLAVTYAAEISPMQLRPFLTTYVNMCWVIGQLISTGVLRGLLSRTDDWGWRIPYAIQWFWPIPIIIGVLLAPESPWWLVRHGQTEKAEKVLQSLVVARNSRDYDARDYLAMIIYTNELERQHKEGTSYLDCFRGVNLRRTEITCMVWVIQISCGIWFGGNVIYFLEQAGFDTDKSFDFGLGHQGVALFGTICAWWIMQYVGRRSLYLHGLAINFTILIVVGFLGIPEPTEAIAYVTGTLLYIFTFTYDVTVGPVCYCLVSELPSTRLRIRTVALARNCYNILSIAANFLNNPILNPSAWNLRGKGGFIWCGFTLLSWIWSYYRLPETKGLTSGELDLLFERKIKARDFGKVTVNLFNDAHTGTGLQEKAIEARLSQ</sequence>
<evidence type="ECO:0000256" key="9">
    <source>
        <dbReference type="RuleBase" id="RU003346"/>
    </source>
</evidence>
<organism evidence="12 13">
    <name type="scientific">Gomphillus americanus</name>
    <dbReference type="NCBI Taxonomy" id="1940652"/>
    <lineage>
        <taxon>Eukaryota</taxon>
        <taxon>Fungi</taxon>
        <taxon>Dikarya</taxon>
        <taxon>Ascomycota</taxon>
        <taxon>Pezizomycotina</taxon>
        <taxon>Lecanoromycetes</taxon>
        <taxon>OSLEUM clade</taxon>
        <taxon>Ostropomycetidae</taxon>
        <taxon>Ostropales</taxon>
        <taxon>Graphidaceae</taxon>
        <taxon>Gomphilloideae</taxon>
        <taxon>Gomphillus</taxon>
    </lineage>
</organism>
<keyword evidence="3 9" id="KW-0813">Transport</keyword>
<evidence type="ECO:0000256" key="10">
    <source>
        <dbReference type="SAM" id="Phobius"/>
    </source>
</evidence>
<feature type="transmembrane region" description="Helical" evidence="10">
    <location>
        <begin position="76"/>
        <end position="98"/>
    </location>
</feature>
<evidence type="ECO:0000256" key="6">
    <source>
        <dbReference type="ARBA" id="ARBA00022989"/>
    </source>
</evidence>
<feature type="transmembrane region" description="Helical" evidence="10">
    <location>
        <begin position="151"/>
        <end position="169"/>
    </location>
</feature>
<feature type="transmembrane region" description="Helical" evidence="10">
    <location>
        <begin position="209"/>
        <end position="228"/>
    </location>
</feature>
<dbReference type="SUPFAM" id="SSF103473">
    <property type="entry name" value="MFS general substrate transporter"/>
    <property type="match status" value="1"/>
</dbReference>
<reference evidence="12" key="1">
    <citation type="submission" date="2021-03" db="EMBL/GenBank/DDBJ databases">
        <authorList>
            <person name="Tagirdzhanova G."/>
        </authorList>
    </citation>
    <scope>NUCLEOTIDE SEQUENCE</scope>
</reference>